<gene>
    <name evidence="8" type="ORF">BPA01_10480</name>
</gene>
<proteinExistence type="predicted"/>
<dbReference type="RefSeq" id="WP_122965724.1">
    <property type="nucleotide sequence ID" value="NZ_BJMH01000004.1"/>
</dbReference>
<dbReference type="STRING" id="54914.AV540_09575"/>
<keyword evidence="5" id="KW-1133">Transmembrane helix</keyword>
<evidence type="ECO:0000256" key="2">
    <source>
        <dbReference type="ARBA" id="ARBA00022448"/>
    </source>
</evidence>
<dbReference type="InterPro" id="IPR011701">
    <property type="entry name" value="MFS"/>
</dbReference>
<evidence type="ECO:0000256" key="1">
    <source>
        <dbReference type="ARBA" id="ARBA00004651"/>
    </source>
</evidence>
<dbReference type="PROSITE" id="PS50850">
    <property type="entry name" value="MFS"/>
    <property type="match status" value="1"/>
</dbReference>
<evidence type="ECO:0000313" key="9">
    <source>
        <dbReference type="Proteomes" id="UP000316882"/>
    </source>
</evidence>
<keyword evidence="2" id="KW-0813">Transport</keyword>
<dbReference type="PANTHER" id="PTHR43266:SF8">
    <property type="entry name" value="MACROLIDE-EFFLUX PROTEIN"/>
    <property type="match status" value="1"/>
</dbReference>
<reference evidence="8 9" key="1">
    <citation type="submission" date="2019-06" db="EMBL/GenBank/DDBJ databases">
        <title>Whole genome shotgun sequence of Brevibacillus parabrevis NBRC 12334.</title>
        <authorList>
            <person name="Hosoyama A."/>
            <person name="Uohara A."/>
            <person name="Ohji S."/>
            <person name="Ichikawa N."/>
        </authorList>
    </citation>
    <scope>NUCLEOTIDE SEQUENCE [LARGE SCALE GENOMIC DNA]</scope>
    <source>
        <strain evidence="8 9">NBRC 12334</strain>
    </source>
</reference>
<evidence type="ECO:0000256" key="4">
    <source>
        <dbReference type="ARBA" id="ARBA00022692"/>
    </source>
</evidence>
<evidence type="ECO:0000256" key="5">
    <source>
        <dbReference type="ARBA" id="ARBA00022989"/>
    </source>
</evidence>
<keyword evidence="4" id="KW-0812">Transmembrane</keyword>
<dbReference type="AlphaFoldDB" id="A0A4Y3PJN7"/>
<evidence type="ECO:0000256" key="3">
    <source>
        <dbReference type="ARBA" id="ARBA00022475"/>
    </source>
</evidence>
<dbReference type="InterPro" id="IPR036259">
    <property type="entry name" value="MFS_trans_sf"/>
</dbReference>
<dbReference type="GO" id="GO:0005886">
    <property type="term" value="C:plasma membrane"/>
    <property type="evidence" value="ECO:0007669"/>
    <property type="project" value="UniProtKB-SubCell"/>
</dbReference>
<comment type="subcellular location">
    <subcellularLocation>
        <location evidence="1">Cell membrane</location>
        <topology evidence="1">Multi-pass membrane protein</topology>
    </subcellularLocation>
</comment>
<evidence type="ECO:0000256" key="6">
    <source>
        <dbReference type="ARBA" id="ARBA00023136"/>
    </source>
</evidence>
<dbReference type="SUPFAM" id="SSF103473">
    <property type="entry name" value="MFS general substrate transporter"/>
    <property type="match status" value="1"/>
</dbReference>
<dbReference type="InterPro" id="IPR020846">
    <property type="entry name" value="MFS_dom"/>
</dbReference>
<dbReference type="GO" id="GO:0022857">
    <property type="term" value="F:transmembrane transporter activity"/>
    <property type="evidence" value="ECO:0007669"/>
    <property type="project" value="InterPro"/>
</dbReference>
<organism evidence="8 9">
    <name type="scientific">Brevibacillus parabrevis</name>
    <dbReference type="NCBI Taxonomy" id="54914"/>
    <lineage>
        <taxon>Bacteria</taxon>
        <taxon>Bacillati</taxon>
        <taxon>Bacillota</taxon>
        <taxon>Bacilli</taxon>
        <taxon>Bacillales</taxon>
        <taxon>Paenibacillaceae</taxon>
        <taxon>Brevibacillus</taxon>
    </lineage>
</organism>
<keyword evidence="6" id="KW-0472">Membrane</keyword>
<name>A0A4Y3PJN7_BREPA</name>
<comment type="caution">
    <text evidence="8">The sequence shown here is derived from an EMBL/GenBank/DDBJ whole genome shotgun (WGS) entry which is preliminary data.</text>
</comment>
<feature type="domain" description="Major facilitator superfamily (MFS) profile" evidence="7">
    <location>
        <begin position="9"/>
        <end position="395"/>
    </location>
</feature>
<sequence>MKSIWGNRIFLTVFVTDTLENIGIWIRNMALLYYVMETSGNNPTAVSLLTAIELVPILLFSIIGGALADRWNPKRTMMTGNLLSALSVLLIVYLLWHGMWVAVFFATFISAVVSQFSQPSSAKLLKRHIPEEHVGVAVSISQSMSALFLLGGPVIGSFFYEQWGIYPSLIAMAALFLLSTLILSLLPNAATAPEEQNGTLFSEIKAGFAYVKNHPSLRGIALAFACLGLASGLINPLEVFLVTERLQLPKESVQWFVALEGLGMLVGGVFASLSVQRLNSRFVITGGLIFFALSIVVEALSVWGVVTASMRFFTGIGMAFLEIVIGMRMIKFVDEAYVGRVNGTITPLLVGLMMIGSFAAGPLMQMTSLISVFVIAGAIVLVAAWGCSRIPWETASDAAALESKEAARSADSLPVHE</sequence>
<keyword evidence="9" id="KW-1185">Reference proteome</keyword>
<dbReference type="PANTHER" id="PTHR43266">
    <property type="entry name" value="MACROLIDE-EFFLUX PROTEIN"/>
    <property type="match status" value="1"/>
</dbReference>
<dbReference type="Pfam" id="PF07690">
    <property type="entry name" value="MFS_1"/>
    <property type="match status" value="1"/>
</dbReference>
<protein>
    <submittedName>
        <fullName evidence="8">MFS transporter</fullName>
    </submittedName>
</protein>
<keyword evidence="3" id="KW-1003">Cell membrane</keyword>
<dbReference type="Proteomes" id="UP000316882">
    <property type="component" value="Unassembled WGS sequence"/>
</dbReference>
<dbReference type="Gene3D" id="1.20.1250.20">
    <property type="entry name" value="MFS general substrate transporter like domains"/>
    <property type="match status" value="1"/>
</dbReference>
<dbReference type="CDD" id="cd06173">
    <property type="entry name" value="MFS_MefA_like"/>
    <property type="match status" value="1"/>
</dbReference>
<accession>A0A4Y3PJN7</accession>
<evidence type="ECO:0000259" key="7">
    <source>
        <dbReference type="PROSITE" id="PS50850"/>
    </source>
</evidence>
<dbReference type="EMBL" id="BJMH01000004">
    <property type="protein sequence ID" value="GEB31468.1"/>
    <property type="molecule type" value="Genomic_DNA"/>
</dbReference>
<evidence type="ECO:0000313" key="8">
    <source>
        <dbReference type="EMBL" id="GEB31468.1"/>
    </source>
</evidence>